<dbReference type="GO" id="GO:0000987">
    <property type="term" value="F:cis-regulatory region sequence-specific DNA binding"/>
    <property type="evidence" value="ECO:0007669"/>
    <property type="project" value="InterPro"/>
</dbReference>
<dbReference type="FunFam" id="3.40.1810.10:FF:000002">
    <property type="entry name" value="Serum response factor b"/>
    <property type="match status" value="1"/>
</dbReference>
<keyword evidence="3" id="KW-0238">DNA-binding</keyword>
<keyword evidence="9" id="KW-1185">Reference proteome</keyword>
<feature type="region of interest" description="Disordered" evidence="6">
    <location>
        <begin position="1"/>
        <end position="72"/>
    </location>
</feature>
<dbReference type="SMART" id="SM00432">
    <property type="entry name" value="MADS"/>
    <property type="match status" value="1"/>
</dbReference>
<reference evidence="8 9" key="1">
    <citation type="submission" date="2019-03" db="EMBL/GenBank/DDBJ databases">
        <title>Sequencing 23 genomes of Wallemia ichthyophaga.</title>
        <authorList>
            <person name="Gostincar C."/>
        </authorList>
    </citation>
    <scope>NUCLEOTIDE SEQUENCE [LARGE SCALE GENOMIC DNA]</scope>
    <source>
        <strain evidence="8 9">EXF-5753</strain>
    </source>
</reference>
<dbReference type="AlphaFoldDB" id="A0A4T0FHC7"/>
<dbReference type="Pfam" id="PF00319">
    <property type="entry name" value="SRF-TF"/>
    <property type="match status" value="1"/>
</dbReference>
<dbReference type="InterPro" id="IPR050142">
    <property type="entry name" value="MADS-box/MEF2_TF"/>
</dbReference>
<dbReference type="CDD" id="cd00266">
    <property type="entry name" value="MADS_SRF_like"/>
    <property type="match status" value="1"/>
</dbReference>
<dbReference type="GO" id="GO:0046983">
    <property type="term" value="F:protein dimerization activity"/>
    <property type="evidence" value="ECO:0007669"/>
    <property type="project" value="InterPro"/>
</dbReference>
<dbReference type="PROSITE" id="PS00350">
    <property type="entry name" value="MADS_BOX_1"/>
    <property type="match status" value="1"/>
</dbReference>
<dbReference type="InterPro" id="IPR036879">
    <property type="entry name" value="TF_MADSbox_sf"/>
</dbReference>
<dbReference type="InterPro" id="IPR019312">
    <property type="entry name" value="CNOT11"/>
</dbReference>
<dbReference type="PANTHER" id="PTHR48019">
    <property type="entry name" value="SERUM RESPONSE FACTOR HOMOLOG"/>
    <property type="match status" value="1"/>
</dbReference>
<dbReference type="InterPro" id="IPR002100">
    <property type="entry name" value="TF_MADSbox"/>
</dbReference>
<keyword evidence="4" id="KW-0804">Transcription</keyword>
<name>A0A4T0FHC7_9BASI</name>
<dbReference type="InterPro" id="IPR033897">
    <property type="entry name" value="SRF-like_MADS-box"/>
</dbReference>
<sequence length="605" mass="67920">MPVAKSSPANSNDSASAYEDDGSANYDNYDSYESSVKAPAATSKPSAQLKFETQVGNFEEEGDDDDDSKKTKAGRRKINIEYIKDKSRRHITFSKRKNGIMKKAYELATLTGTQVLLLVVSESGLVYTFTTAKLSPVVKTDEGQLIVQKCLSNQYEIEDEDDGYAPAQDKVSKRGRPSRQEAESHSLKRQRTTEFNETTLAEATKASMRAPIAPVPAVPNLDNVANGQQSSQSSSTPQNLAQFNRNAPQDEYTPRTTFYDSAYLDFDNINPTEVLQNPIDQYNNSAAAAYDERRDLTQYKRFLEMLLTEHLQAIKDGSEHYFNHALHRLLPTLQDPASNSDDRMTSVYCLIGLYLPHHISLNPFYTPIQQVLETEISDDGDVALVWFIVSITTDPNAFGFFSNLTIAEVREHFKRSNKQSMEHFHGARSAERRRGSLDDQTHYLLYKASTATLNMSEQKLLKSTASTLAPSDIPAHHIPGLINFNPHIADIVLLPVLSQSPVHLQQVTSLPPQKSVFHVLANLCKRSPQLMRNTVLGMFISNCIHWINTAEEIQENGVRFLCMFLATLLDADILQREDAVVVEITHFCLDYSKYSDAINLYTRLA</sequence>
<organism evidence="8 9">
    <name type="scientific">Wallemia hederae</name>
    <dbReference type="NCBI Taxonomy" id="1540922"/>
    <lineage>
        <taxon>Eukaryota</taxon>
        <taxon>Fungi</taxon>
        <taxon>Dikarya</taxon>
        <taxon>Basidiomycota</taxon>
        <taxon>Wallemiomycotina</taxon>
        <taxon>Wallemiomycetes</taxon>
        <taxon>Wallemiales</taxon>
        <taxon>Wallemiaceae</taxon>
        <taxon>Wallemia</taxon>
    </lineage>
</organism>
<gene>
    <name evidence="8" type="ORF">E3P99_02988</name>
</gene>
<feature type="domain" description="MADS-box" evidence="7">
    <location>
        <begin position="73"/>
        <end position="133"/>
    </location>
</feature>
<dbReference type="Proteomes" id="UP000310189">
    <property type="component" value="Unassembled WGS sequence"/>
</dbReference>
<comment type="subcellular location">
    <subcellularLocation>
        <location evidence="1">Nucleus</location>
    </subcellularLocation>
</comment>
<dbReference type="EMBL" id="SPNW01000048">
    <property type="protein sequence ID" value="TIA87752.1"/>
    <property type="molecule type" value="Genomic_DNA"/>
</dbReference>
<dbReference type="Pfam" id="PF10155">
    <property type="entry name" value="CNOT11"/>
    <property type="match status" value="1"/>
</dbReference>
<dbReference type="PRINTS" id="PR00404">
    <property type="entry name" value="MADSDOMAIN"/>
</dbReference>
<feature type="compositionally biased region" description="Basic and acidic residues" evidence="6">
    <location>
        <begin position="178"/>
        <end position="194"/>
    </location>
</feature>
<keyword evidence="2" id="KW-0805">Transcription regulation</keyword>
<comment type="caution">
    <text evidence="8">The sequence shown here is derived from an EMBL/GenBank/DDBJ whole genome shotgun (WGS) entry which is preliminary data.</text>
</comment>
<evidence type="ECO:0000256" key="3">
    <source>
        <dbReference type="ARBA" id="ARBA00023125"/>
    </source>
</evidence>
<dbReference type="GO" id="GO:0005634">
    <property type="term" value="C:nucleus"/>
    <property type="evidence" value="ECO:0007669"/>
    <property type="project" value="UniProtKB-SubCell"/>
</dbReference>
<feature type="compositionally biased region" description="Polar residues" evidence="6">
    <location>
        <begin position="25"/>
        <end position="34"/>
    </location>
</feature>
<evidence type="ECO:0000259" key="7">
    <source>
        <dbReference type="PROSITE" id="PS50066"/>
    </source>
</evidence>
<dbReference type="Gene3D" id="3.40.1810.10">
    <property type="entry name" value="Transcription factor, MADS-box"/>
    <property type="match status" value="1"/>
</dbReference>
<evidence type="ECO:0000256" key="2">
    <source>
        <dbReference type="ARBA" id="ARBA00023015"/>
    </source>
</evidence>
<protein>
    <recommendedName>
        <fullName evidence="7">MADS-box domain-containing protein</fullName>
    </recommendedName>
</protein>
<evidence type="ECO:0000313" key="8">
    <source>
        <dbReference type="EMBL" id="TIA87752.1"/>
    </source>
</evidence>
<evidence type="ECO:0000256" key="5">
    <source>
        <dbReference type="ARBA" id="ARBA00023242"/>
    </source>
</evidence>
<dbReference type="GO" id="GO:0045944">
    <property type="term" value="P:positive regulation of transcription by RNA polymerase II"/>
    <property type="evidence" value="ECO:0007669"/>
    <property type="project" value="InterPro"/>
</dbReference>
<evidence type="ECO:0000256" key="6">
    <source>
        <dbReference type="SAM" id="MobiDB-lite"/>
    </source>
</evidence>
<accession>A0A4T0FHC7</accession>
<feature type="region of interest" description="Disordered" evidence="6">
    <location>
        <begin position="158"/>
        <end position="254"/>
    </location>
</feature>
<dbReference type="GO" id="GO:0000981">
    <property type="term" value="F:DNA-binding transcription factor activity, RNA polymerase II-specific"/>
    <property type="evidence" value="ECO:0007669"/>
    <property type="project" value="InterPro"/>
</dbReference>
<dbReference type="SUPFAM" id="SSF55455">
    <property type="entry name" value="SRF-like"/>
    <property type="match status" value="1"/>
</dbReference>
<evidence type="ECO:0000313" key="9">
    <source>
        <dbReference type="Proteomes" id="UP000310189"/>
    </source>
</evidence>
<dbReference type="OrthoDB" id="2284405at2759"/>
<feature type="compositionally biased region" description="Low complexity" evidence="6">
    <location>
        <begin position="1"/>
        <end position="17"/>
    </location>
</feature>
<dbReference type="PROSITE" id="PS50066">
    <property type="entry name" value="MADS_BOX_2"/>
    <property type="match status" value="1"/>
</dbReference>
<proteinExistence type="predicted"/>
<feature type="compositionally biased region" description="Polar residues" evidence="6">
    <location>
        <begin position="236"/>
        <end position="247"/>
    </location>
</feature>
<keyword evidence="5" id="KW-0539">Nucleus</keyword>
<evidence type="ECO:0000256" key="1">
    <source>
        <dbReference type="ARBA" id="ARBA00004123"/>
    </source>
</evidence>
<evidence type="ECO:0000256" key="4">
    <source>
        <dbReference type="ARBA" id="ARBA00023163"/>
    </source>
</evidence>
<dbReference type="GO" id="GO:0030014">
    <property type="term" value="C:CCR4-NOT complex"/>
    <property type="evidence" value="ECO:0007669"/>
    <property type="project" value="InterPro"/>
</dbReference>